<gene>
    <name evidence="3" type="ORF">FDF81_09950</name>
</gene>
<proteinExistence type="predicted"/>
<evidence type="ECO:0000259" key="2">
    <source>
        <dbReference type="Pfam" id="PF11611"/>
    </source>
</evidence>
<dbReference type="InterPro" id="IPR029051">
    <property type="entry name" value="DUF4352"/>
</dbReference>
<reference evidence="3" key="1">
    <citation type="submission" date="2019-04" db="EMBL/GenBank/DDBJ databases">
        <title>Genome sequencing of Clostridium botulinum Groups I-IV and Clostridium butyricum.</title>
        <authorList>
            <person name="Brunt J."/>
            <person name="Van Vliet A.H.M."/>
            <person name="Stringer S.C."/>
            <person name="Carter A.T."/>
            <person name="Peck M.W."/>
        </authorList>
    </citation>
    <scope>NUCLEOTIDE SEQUENCE</scope>
    <source>
        <strain evidence="3">IFR 16/362</strain>
    </source>
</reference>
<accession>A0A6G4H4U6</accession>
<evidence type="ECO:0000313" key="3">
    <source>
        <dbReference type="EMBL" id="NFU28513.1"/>
    </source>
</evidence>
<keyword evidence="1" id="KW-0732">Signal</keyword>
<name>A0A6G4H4U6_CLOBO</name>
<protein>
    <submittedName>
        <fullName evidence="3">DUF4352 domain-containing protein</fullName>
    </submittedName>
</protein>
<sequence length="195" mass="21799">MKKNTKLIIGAIVIFVVGYFIGDATAISRVKKQIGQGTEKQVSSAKEEVKEEKKDIKFGEQSAVGNLGVKILEAKESTAISNEAGKSTPSGKFIIINLEIKNNGEEATEYSPRDFKLKHDKKTYEIDDNSFEALGNLNSQEKIYNKNEKFIGSYDKFNSGISKNTFAVFDVPKEAKIEDLKLITKHNKNIQFNLK</sequence>
<comment type="caution">
    <text evidence="3">The sequence shown here is derived from an EMBL/GenBank/DDBJ whole genome shotgun (WGS) entry which is preliminary data.</text>
</comment>
<evidence type="ECO:0000256" key="1">
    <source>
        <dbReference type="ARBA" id="ARBA00022729"/>
    </source>
</evidence>
<dbReference type="EMBL" id="SXDO01000013">
    <property type="protein sequence ID" value="NFU28513.1"/>
    <property type="molecule type" value="Genomic_DNA"/>
</dbReference>
<dbReference type="Gene3D" id="2.60.40.1240">
    <property type="match status" value="1"/>
</dbReference>
<dbReference type="Pfam" id="PF11611">
    <property type="entry name" value="DUF4352"/>
    <property type="match status" value="1"/>
</dbReference>
<feature type="domain" description="DUF4352" evidence="2">
    <location>
        <begin position="57"/>
        <end position="177"/>
    </location>
</feature>
<dbReference type="AlphaFoldDB" id="A0A6G4H4U6"/>
<dbReference type="InterPro" id="IPR029050">
    <property type="entry name" value="Immunoprotect_excell_Ig-like"/>
</dbReference>
<organism evidence="3">
    <name type="scientific">Clostridium botulinum</name>
    <dbReference type="NCBI Taxonomy" id="1491"/>
    <lineage>
        <taxon>Bacteria</taxon>
        <taxon>Bacillati</taxon>
        <taxon>Bacillota</taxon>
        <taxon>Clostridia</taxon>
        <taxon>Eubacteriales</taxon>
        <taxon>Clostridiaceae</taxon>
        <taxon>Clostridium</taxon>
    </lineage>
</organism>
<dbReference type="RefSeq" id="WP_061295781.1">
    <property type="nucleotide sequence ID" value="NZ_JACBCC010000003.1"/>
</dbReference>